<dbReference type="PANTHER" id="PTHR30151:SF0">
    <property type="entry name" value="ABC TRANSPORTER PERMEASE PROTEIN MJ0413-RELATED"/>
    <property type="match status" value="1"/>
</dbReference>
<dbReference type="InterPro" id="IPR000515">
    <property type="entry name" value="MetI-like"/>
</dbReference>
<dbReference type="RefSeq" id="WP_068866972.1">
    <property type="nucleotide sequence ID" value="NZ_VDCI01000008.1"/>
</dbReference>
<dbReference type="GO" id="GO:0055085">
    <property type="term" value="P:transmembrane transport"/>
    <property type="evidence" value="ECO:0007669"/>
    <property type="project" value="InterPro"/>
</dbReference>
<sequence length="252" mass="27015">MRSFLFAVLGISGIYVGWQFLCVVYPPAIIPSSGSVGGALWEILRDGDFSADLAATLWRVTGSFMLSLLIGTGLGILAGVQRDVLATLHPVMVMAESAPPVAWLVVAILLFGMGSAPSFMVGLSAAVPIFFFNTVSAVRGLDRQLIEMARAYKVRGFRLFSSVYLPGIVLSSVAASSASLSVIWRVIIMAEAFTSAQGFGPRLWGAYLYAEADVVYAYIVLIVCLGFGLEYGVIRPGSNWLKVKLRMNGDGK</sequence>
<evidence type="ECO:0000256" key="5">
    <source>
        <dbReference type="ARBA" id="ARBA00022989"/>
    </source>
</evidence>
<evidence type="ECO:0000256" key="7">
    <source>
        <dbReference type="RuleBase" id="RU363032"/>
    </source>
</evidence>
<dbReference type="Proteomes" id="UP000309544">
    <property type="component" value="Unassembled WGS sequence"/>
</dbReference>
<keyword evidence="6 7" id="KW-0472">Membrane</keyword>
<reference evidence="9 10" key="1">
    <citation type="submission" date="2019-05" db="EMBL/GenBank/DDBJ databases">
        <title>Draft Whole-Genome sequence of the green sulfur bacterium Prosthecochloris vibrioformis DSM 260.</title>
        <authorList>
            <person name="Meyer T.E."/>
            <person name="Kyndt J.A."/>
        </authorList>
    </citation>
    <scope>NUCLEOTIDE SEQUENCE [LARGE SCALE GENOMIC DNA]</scope>
    <source>
        <strain evidence="9 10">DSM 260</strain>
    </source>
</reference>
<comment type="subcellular location">
    <subcellularLocation>
        <location evidence="1 7">Cell membrane</location>
        <topology evidence="1 7">Multi-pass membrane protein</topology>
    </subcellularLocation>
</comment>
<proteinExistence type="inferred from homology"/>
<evidence type="ECO:0000256" key="3">
    <source>
        <dbReference type="ARBA" id="ARBA00022475"/>
    </source>
</evidence>
<keyword evidence="3" id="KW-1003">Cell membrane</keyword>
<evidence type="ECO:0000256" key="4">
    <source>
        <dbReference type="ARBA" id="ARBA00022692"/>
    </source>
</evidence>
<dbReference type="Pfam" id="PF00528">
    <property type="entry name" value="BPD_transp_1"/>
    <property type="match status" value="1"/>
</dbReference>
<evidence type="ECO:0000256" key="1">
    <source>
        <dbReference type="ARBA" id="ARBA00004651"/>
    </source>
</evidence>
<accession>A0A5C4RYY3</accession>
<feature type="transmembrane region" description="Helical" evidence="7">
    <location>
        <begin position="57"/>
        <end position="80"/>
    </location>
</feature>
<evidence type="ECO:0000256" key="2">
    <source>
        <dbReference type="ARBA" id="ARBA00022448"/>
    </source>
</evidence>
<organism evidence="9 10">
    <name type="scientific">Prosthecochloris vibrioformis</name>
    <name type="common">Chlorobium vibrioforme</name>
    <dbReference type="NCBI Taxonomy" id="1098"/>
    <lineage>
        <taxon>Bacteria</taxon>
        <taxon>Pseudomonadati</taxon>
        <taxon>Chlorobiota</taxon>
        <taxon>Chlorobiia</taxon>
        <taxon>Chlorobiales</taxon>
        <taxon>Chlorobiaceae</taxon>
        <taxon>Prosthecochloris</taxon>
    </lineage>
</organism>
<dbReference type="SUPFAM" id="SSF161098">
    <property type="entry name" value="MetI-like"/>
    <property type="match status" value="1"/>
</dbReference>
<keyword evidence="10" id="KW-1185">Reference proteome</keyword>
<dbReference type="AlphaFoldDB" id="A0A5C4RYY3"/>
<feature type="transmembrane region" description="Helical" evidence="7">
    <location>
        <begin position="215"/>
        <end position="234"/>
    </location>
</feature>
<feature type="transmembrane region" description="Helical" evidence="7">
    <location>
        <begin position="119"/>
        <end position="141"/>
    </location>
</feature>
<feature type="domain" description="ABC transmembrane type-1" evidence="8">
    <location>
        <begin position="53"/>
        <end position="231"/>
    </location>
</feature>
<dbReference type="PROSITE" id="PS50928">
    <property type="entry name" value="ABC_TM1"/>
    <property type="match status" value="1"/>
</dbReference>
<feature type="transmembrane region" description="Helical" evidence="7">
    <location>
        <begin position="162"/>
        <end position="187"/>
    </location>
</feature>
<dbReference type="Gene3D" id="1.10.3720.10">
    <property type="entry name" value="MetI-like"/>
    <property type="match status" value="1"/>
</dbReference>
<evidence type="ECO:0000313" key="9">
    <source>
        <dbReference type="EMBL" id="TNJ36139.1"/>
    </source>
</evidence>
<keyword evidence="5 7" id="KW-1133">Transmembrane helix</keyword>
<name>A0A5C4RYY3_PROVB</name>
<comment type="caution">
    <text evidence="9">The sequence shown here is derived from an EMBL/GenBank/DDBJ whole genome shotgun (WGS) entry which is preliminary data.</text>
</comment>
<dbReference type="InterPro" id="IPR035906">
    <property type="entry name" value="MetI-like_sf"/>
</dbReference>
<evidence type="ECO:0000256" key="6">
    <source>
        <dbReference type="ARBA" id="ARBA00023136"/>
    </source>
</evidence>
<feature type="transmembrane region" description="Helical" evidence="7">
    <location>
        <begin position="92"/>
        <end position="113"/>
    </location>
</feature>
<keyword evidence="2 7" id="KW-0813">Transport</keyword>
<protein>
    <submittedName>
        <fullName evidence="9">ABC transporter permease subunit</fullName>
    </submittedName>
</protein>
<dbReference type="EMBL" id="VDCI01000008">
    <property type="protein sequence ID" value="TNJ36139.1"/>
    <property type="molecule type" value="Genomic_DNA"/>
</dbReference>
<keyword evidence="4 7" id="KW-0812">Transmembrane</keyword>
<dbReference type="PANTHER" id="PTHR30151">
    <property type="entry name" value="ALKANE SULFONATE ABC TRANSPORTER-RELATED, MEMBRANE SUBUNIT"/>
    <property type="match status" value="1"/>
</dbReference>
<gene>
    <name evidence="9" type="ORF">FGF68_08895</name>
</gene>
<evidence type="ECO:0000259" key="8">
    <source>
        <dbReference type="PROSITE" id="PS50928"/>
    </source>
</evidence>
<dbReference type="CDD" id="cd06261">
    <property type="entry name" value="TM_PBP2"/>
    <property type="match status" value="1"/>
</dbReference>
<dbReference type="GO" id="GO:0005886">
    <property type="term" value="C:plasma membrane"/>
    <property type="evidence" value="ECO:0007669"/>
    <property type="project" value="UniProtKB-SubCell"/>
</dbReference>
<comment type="similarity">
    <text evidence="7">Belongs to the binding-protein-dependent transport system permease family.</text>
</comment>
<evidence type="ECO:0000313" key="10">
    <source>
        <dbReference type="Proteomes" id="UP000309544"/>
    </source>
</evidence>